<reference evidence="1" key="1">
    <citation type="journal article" date="2014" name="PLoS Genet.">
        <title>The Genome of Spironucleus salmonicida Highlights a Fish Pathogen Adapted to Fluctuating Environments.</title>
        <authorList>
            <person name="Xu F."/>
            <person name="Jerlstrom-Hultqvist J."/>
            <person name="Einarsson E."/>
            <person name="Astvaldsson A."/>
            <person name="Svard S.G."/>
            <person name="Andersson J.O."/>
        </authorList>
    </citation>
    <scope>NUCLEOTIDE SEQUENCE</scope>
</reference>
<dbReference type="AlphaFoldDB" id="V6LI19"/>
<sequence>MELDYIDTSITPTAKEMQDYQTLLIQFNQQEQELKFLRDETKRFKILNAKRTKETQLFKQQLKYYQLQNESKSYTSICIQTDFQQCQSEASRFTLDYSSSQNGDKLIDFQSLYLQIKQENTHLKEEILTMSERTQIETPEISRSKSTQRQLFNIDLIDEVRKVYSVFRAYELQEIKLNLSAFKGQCVRNINAFKLQGLYKRMQVQCCQLILQEIAVMGVKQ</sequence>
<gene>
    <name evidence="1" type="ORF">SS50377_17035</name>
</gene>
<dbReference type="EMBL" id="KI546139">
    <property type="protein sequence ID" value="EST43356.1"/>
    <property type="molecule type" value="Genomic_DNA"/>
</dbReference>
<accession>V6LI19</accession>
<proteinExistence type="predicted"/>
<name>V6LI19_9EUKA</name>
<dbReference type="VEuPathDB" id="GiardiaDB:SS50377_27343"/>
<evidence type="ECO:0000313" key="1">
    <source>
        <dbReference type="EMBL" id="EST43356.1"/>
    </source>
</evidence>
<protein>
    <submittedName>
        <fullName evidence="1">Uncharacterized protein</fullName>
    </submittedName>
</protein>
<organism evidence="1">
    <name type="scientific">Spironucleus salmonicida</name>
    <dbReference type="NCBI Taxonomy" id="348837"/>
    <lineage>
        <taxon>Eukaryota</taxon>
        <taxon>Metamonada</taxon>
        <taxon>Diplomonadida</taxon>
        <taxon>Hexamitidae</taxon>
        <taxon>Hexamitinae</taxon>
        <taxon>Spironucleus</taxon>
    </lineage>
</organism>